<evidence type="ECO:0000313" key="3">
    <source>
        <dbReference type="Proteomes" id="UP000494222"/>
    </source>
</evidence>
<proteinExistence type="predicted"/>
<sequence length="798" mass="81422">MPISNNTQVRSSSLDLTRNDTQPAPAARQRSASMTGPRPSGGALLGALSNAPALPAHTGTDAPAPAGPLSTTSQPAGTAQPPSPPLPAPLPVRRNSLPARASSPSGAAIGRPGGGSRSLPGSGKLGAKRAALGDDTVSLLNLSAGGQSSEELPVHEEPQPHTPASQHDSATPVRHQEPMETNAVGKQPATSSSSSPVPHDKDTTESSKATTSDIEQKTVTTHAASRSDRPESPPPASPALLHRAASDASSSGSSSPVLDQHKPALGNAVFDPHGKAGTSSGMPPQDKPLPAKDAFTMLSHPKASSSSLPETSSSPDGHDTARSPLSPNPARFSAPDLVAPDIDIHDNESMNEETVPRSSFRVASETRTPAPAGTSATAEISAAAETEEARPASAAASTPAVAATGHGVPSSASSIIHNLSTAVSRPGQIQTFISNVGDMLTRNPYGAAQPLKGWTANLVNAFSHEFAATGGATLFRELCSMATEAVLEKTGAGPETRGVITASLFTAAAMGNLAAMLHKYHTGAADKKTYAGHGAQIISLIATVAAAAYTGKNDEGNGHLGQLAGILPSAIKSYAYLARDVINVFHPLEGNHDAGYERPVRAQMLNGVAYFGNQFAVNTAQASSKWSAPSYVDSLVHHTKTGASIKGLFSYSAANVAGEGLDAIGGRVASEVSTHGFTGKALDELKTLRLSWGKLDTSETSLARQLVDKASGAGIARLSLFLTLYAAIATVSPAVEGRGDWSPGTKNLVENALGALLIIGGCLSFAASTSSPSNRSNDGRAVDANNAAELGVMRRTTA</sequence>
<evidence type="ECO:0000256" key="1">
    <source>
        <dbReference type="SAM" id="MobiDB-lite"/>
    </source>
</evidence>
<dbReference type="GeneID" id="99787954"/>
<feature type="region of interest" description="Disordered" evidence="1">
    <location>
        <begin position="1"/>
        <end position="409"/>
    </location>
</feature>
<dbReference type="Proteomes" id="UP000494222">
    <property type="component" value="Unassembled WGS sequence"/>
</dbReference>
<feature type="compositionally biased region" description="Pro residues" evidence="1">
    <location>
        <begin position="81"/>
        <end position="90"/>
    </location>
</feature>
<feature type="compositionally biased region" description="Low complexity" evidence="1">
    <location>
        <begin position="372"/>
        <end position="384"/>
    </location>
</feature>
<accession>A0A6P2HMG0</accession>
<feature type="compositionally biased region" description="Polar residues" evidence="1">
    <location>
        <begin position="1"/>
        <end position="22"/>
    </location>
</feature>
<protein>
    <submittedName>
        <fullName evidence="2">Uncharacterized protein</fullName>
    </submittedName>
</protein>
<feature type="compositionally biased region" description="Polar residues" evidence="1">
    <location>
        <begin position="206"/>
        <end position="222"/>
    </location>
</feature>
<dbReference type="AlphaFoldDB" id="A0A6P2HMG0"/>
<reference evidence="2 3" key="1">
    <citation type="submission" date="2019-09" db="EMBL/GenBank/DDBJ databases">
        <authorList>
            <person name="Depoorter E."/>
        </authorList>
    </citation>
    <scope>NUCLEOTIDE SEQUENCE [LARGE SCALE GENOMIC DNA]</scope>
    <source>
        <strain evidence="2">LMG 24064</strain>
    </source>
</reference>
<feature type="compositionally biased region" description="Low complexity" evidence="1">
    <location>
        <begin position="391"/>
        <end position="404"/>
    </location>
</feature>
<dbReference type="RefSeq" id="WP_244130450.1">
    <property type="nucleotide sequence ID" value="NZ_CABVPL010000003.1"/>
</dbReference>
<feature type="compositionally biased region" description="Low complexity" evidence="1">
    <location>
        <begin position="238"/>
        <end position="255"/>
    </location>
</feature>
<feature type="compositionally biased region" description="Low complexity" evidence="1">
    <location>
        <begin position="304"/>
        <end position="314"/>
    </location>
</feature>
<dbReference type="EMBL" id="CABVPL010000003">
    <property type="protein sequence ID" value="VWB18058.1"/>
    <property type="molecule type" value="Genomic_DNA"/>
</dbReference>
<gene>
    <name evidence="2" type="ORF">BLA24064_00678</name>
</gene>
<feature type="compositionally biased region" description="Polar residues" evidence="1">
    <location>
        <begin position="138"/>
        <end position="150"/>
    </location>
</feature>
<evidence type="ECO:0000313" key="2">
    <source>
        <dbReference type="EMBL" id="VWB18058.1"/>
    </source>
</evidence>
<name>A0A6P2HMG0_9BURK</name>
<organism evidence="2 3">
    <name type="scientific">Burkholderia latens</name>
    <dbReference type="NCBI Taxonomy" id="488446"/>
    <lineage>
        <taxon>Bacteria</taxon>
        <taxon>Pseudomonadati</taxon>
        <taxon>Pseudomonadota</taxon>
        <taxon>Betaproteobacteria</taxon>
        <taxon>Burkholderiales</taxon>
        <taxon>Burkholderiaceae</taxon>
        <taxon>Burkholderia</taxon>
        <taxon>Burkholderia cepacia complex</taxon>
    </lineage>
</organism>